<dbReference type="InterPro" id="IPR001000">
    <property type="entry name" value="GH10_dom"/>
</dbReference>
<evidence type="ECO:0000256" key="7">
    <source>
        <dbReference type="ARBA" id="ARBA00022801"/>
    </source>
</evidence>
<keyword evidence="4" id="KW-0858">Xylan degradation</keyword>
<dbReference type="InterPro" id="IPR008979">
    <property type="entry name" value="Galactose-bd-like_sf"/>
</dbReference>
<evidence type="ECO:0000313" key="13">
    <source>
        <dbReference type="Proteomes" id="UP001595793"/>
    </source>
</evidence>
<feature type="domain" description="GH10" evidence="11">
    <location>
        <begin position="382"/>
        <end position="707"/>
    </location>
</feature>
<dbReference type="InterPro" id="IPR017853">
    <property type="entry name" value="GH"/>
</dbReference>
<evidence type="ECO:0000256" key="9">
    <source>
        <dbReference type="ARBA" id="ARBA00023295"/>
    </source>
</evidence>
<dbReference type="EMBL" id="JBHSAS010000002">
    <property type="protein sequence ID" value="MFC4026045.1"/>
    <property type="molecule type" value="Genomic_DNA"/>
</dbReference>
<dbReference type="PANTHER" id="PTHR31490">
    <property type="entry name" value="GLYCOSYL HYDROLASE"/>
    <property type="match status" value="1"/>
</dbReference>
<keyword evidence="10" id="KW-0624">Polysaccharide degradation</keyword>
<dbReference type="SMART" id="SM00633">
    <property type="entry name" value="Glyco_10"/>
    <property type="match status" value="1"/>
</dbReference>
<keyword evidence="6" id="KW-0677">Repeat</keyword>
<name>A0ABV8H1N9_9FLAO</name>
<evidence type="ECO:0000259" key="11">
    <source>
        <dbReference type="PROSITE" id="PS51760"/>
    </source>
</evidence>
<keyword evidence="7" id="KW-0378">Hydrolase</keyword>
<dbReference type="PROSITE" id="PS51760">
    <property type="entry name" value="GH10_2"/>
    <property type="match status" value="1"/>
</dbReference>
<dbReference type="RefSeq" id="WP_290232568.1">
    <property type="nucleotide sequence ID" value="NZ_JAUFPZ010000002.1"/>
</dbReference>
<keyword evidence="5" id="KW-0732">Signal</keyword>
<accession>A0ABV8H1N9</accession>
<dbReference type="Gene3D" id="2.60.120.260">
    <property type="entry name" value="Galactose-binding domain-like"/>
    <property type="match status" value="2"/>
</dbReference>
<dbReference type="PANTHER" id="PTHR31490:SF88">
    <property type="entry name" value="BETA-XYLANASE"/>
    <property type="match status" value="1"/>
</dbReference>
<gene>
    <name evidence="12" type="ORF">ACFOS1_01375</name>
</gene>
<comment type="similarity">
    <text evidence="2">Belongs to the glycosyl hydrolase 10 (cellulase F) family.</text>
</comment>
<dbReference type="InterPro" id="IPR003305">
    <property type="entry name" value="CenC_carb-bd"/>
</dbReference>
<keyword evidence="8" id="KW-0119">Carbohydrate metabolism</keyword>
<proteinExistence type="inferred from homology"/>
<dbReference type="Gene3D" id="3.20.20.80">
    <property type="entry name" value="Glycosidases"/>
    <property type="match status" value="2"/>
</dbReference>
<organism evidence="12 13">
    <name type="scientific">Zunongwangia endophytica</name>
    <dbReference type="NCBI Taxonomy" id="1808945"/>
    <lineage>
        <taxon>Bacteria</taxon>
        <taxon>Pseudomonadati</taxon>
        <taxon>Bacteroidota</taxon>
        <taxon>Flavobacteriia</taxon>
        <taxon>Flavobacteriales</taxon>
        <taxon>Flavobacteriaceae</taxon>
        <taxon>Zunongwangia</taxon>
    </lineage>
</organism>
<evidence type="ECO:0000256" key="10">
    <source>
        <dbReference type="ARBA" id="ARBA00023326"/>
    </source>
</evidence>
<evidence type="ECO:0000256" key="4">
    <source>
        <dbReference type="ARBA" id="ARBA00022651"/>
    </source>
</evidence>
<dbReference type="Pfam" id="PF02018">
    <property type="entry name" value="CBM_4_9"/>
    <property type="match status" value="1"/>
</dbReference>
<comment type="catalytic activity">
    <reaction evidence="1">
        <text>Endohydrolysis of (1-&gt;4)-beta-D-xylosidic linkages in xylans.</text>
        <dbReference type="EC" id="3.2.1.8"/>
    </reaction>
</comment>
<evidence type="ECO:0000313" key="12">
    <source>
        <dbReference type="EMBL" id="MFC4026045.1"/>
    </source>
</evidence>
<dbReference type="PROSITE" id="PS51257">
    <property type="entry name" value="PROKAR_LIPOPROTEIN"/>
    <property type="match status" value="1"/>
</dbReference>
<protein>
    <recommendedName>
        <fullName evidence="3">endo-1,4-beta-xylanase</fullName>
        <ecNumber evidence="3">3.2.1.8</ecNumber>
    </recommendedName>
</protein>
<dbReference type="SUPFAM" id="SSF49785">
    <property type="entry name" value="Galactose-binding domain-like"/>
    <property type="match status" value="2"/>
</dbReference>
<keyword evidence="13" id="KW-1185">Reference proteome</keyword>
<dbReference type="EC" id="3.2.1.8" evidence="3"/>
<evidence type="ECO:0000256" key="3">
    <source>
        <dbReference type="ARBA" id="ARBA00012590"/>
    </source>
</evidence>
<dbReference type="InterPro" id="IPR044846">
    <property type="entry name" value="GH10"/>
</dbReference>
<dbReference type="Proteomes" id="UP001595793">
    <property type="component" value="Unassembled WGS sequence"/>
</dbReference>
<dbReference type="SUPFAM" id="SSF51445">
    <property type="entry name" value="(Trans)glycosidases"/>
    <property type="match status" value="1"/>
</dbReference>
<evidence type="ECO:0000256" key="8">
    <source>
        <dbReference type="ARBA" id="ARBA00023277"/>
    </source>
</evidence>
<dbReference type="Pfam" id="PF00331">
    <property type="entry name" value="Glyco_hydro_10"/>
    <property type="match status" value="2"/>
</dbReference>
<evidence type="ECO:0000256" key="1">
    <source>
        <dbReference type="ARBA" id="ARBA00000681"/>
    </source>
</evidence>
<keyword evidence="9" id="KW-0326">Glycosidase</keyword>
<evidence type="ECO:0000256" key="2">
    <source>
        <dbReference type="ARBA" id="ARBA00007495"/>
    </source>
</evidence>
<evidence type="ECO:0000256" key="6">
    <source>
        <dbReference type="ARBA" id="ARBA00022737"/>
    </source>
</evidence>
<comment type="caution">
    <text evidence="12">The sequence shown here is derived from an EMBL/GenBank/DDBJ whole genome shotgun (WGS) entry which is preliminary data.</text>
</comment>
<sequence>MKYLDRLLFCGGLFALVSSCADPDPLEFNVQKPEGIEAQEKINEYAPLKSYLDSTSNSNFKLGGAVSISDYINKGLMYRLINRNFDEFTVGYGMKHGAIVQADGSMALSQLKELITAAKEAGTSIYGHTLTWHANQNASYLNSLLQPLIIESPSIPNDLNKTGLIDSTFTGFSTNPENALTIIENEGIGEGSHAIKLTAPSTATEPEDLRFSTSQIPIVEGHEYEVIFYIKSDKQGEGRISFEGLNENLPLIDYTGEGTSTETFQTDFSWKEVRFRVSDFVGESFSLNFDLGYQPGVTYYIDINNLYIYDTQGDPIVSNLVENGDFETGTGWGGWGNGSSRGVTEDGLGFGNEGSAFFVTNPTLADYYLVQSVYEFSENLDNAETYTLSFWVKGDAEGIIRPELQSPDYSADSFGQITVNQDWKRVELETTVTADDRGRLLFSYGEFAGTVYIDNVSLVSASGGGGSTTILNREPAVKQAIIEEELERWISTMVTTASYIDAWDVVNEPMDDGNPYELKSRENDSDITSDEFYWQDYLGKDYAVKAFKLARQYGKPEDLLFINDYNLEYNLDKTKGLIEYVEYIESNGATVDGIGTQMHISIDSERSNIAEMFQLLAETGKLIKVSELDVKTNVSEPTADVLQQQAEMYRYVVEAYKEHVPHSQRYGITIWGISDSGEDASWLPGEFQGLWDENFNRKPAYKSFAEALEEL</sequence>
<reference evidence="13" key="1">
    <citation type="journal article" date="2019" name="Int. J. Syst. Evol. Microbiol.">
        <title>The Global Catalogue of Microorganisms (GCM) 10K type strain sequencing project: providing services to taxonomists for standard genome sequencing and annotation.</title>
        <authorList>
            <consortium name="The Broad Institute Genomics Platform"/>
            <consortium name="The Broad Institute Genome Sequencing Center for Infectious Disease"/>
            <person name="Wu L."/>
            <person name="Ma J."/>
        </authorList>
    </citation>
    <scope>NUCLEOTIDE SEQUENCE [LARGE SCALE GENOMIC DNA]</scope>
    <source>
        <strain evidence="13">CECT 9128</strain>
    </source>
</reference>
<evidence type="ECO:0000256" key="5">
    <source>
        <dbReference type="ARBA" id="ARBA00022729"/>
    </source>
</evidence>